<evidence type="ECO:0000313" key="1">
    <source>
        <dbReference type="EMBL" id="CAK0876015.1"/>
    </source>
</evidence>
<gene>
    <name evidence="1" type="ORF">PCOR1329_LOCUS60541</name>
</gene>
<comment type="caution">
    <text evidence="1">The sequence shown here is derived from an EMBL/GenBank/DDBJ whole genome shotgun (WGS) entry which is preliminary data.</text>
</comment>
<proteinExistence type="predicted"/>
<keyword evidence="2" id="KW-1185">Reference proteome</keyword>
<name>A0ABN9VRB2_9DINO</name>
<sequence length="253" mass="28143">MSYQDFLSHYDGCGVVFFSEKWAESRTAIQTSDDVLSAVLEFEVEAEADAFFTLMQRDTRIKNAPPYIELAFAVYGPLDRHGRPERELLRSHCWSARELVEERLGANKLKPGKYLFAVFNPDKVGRRDIAAVIQLDENGKEHRHDVSATQRRLDVCCSAGPDLPSHRRLEGAVVRCSASSGVEVSTEECPDAQDFSSCSGLSVVDPRSGGRGDKTVKVGLSSGMKLVAELEPDPNAEQFSFGYRISYKESSRR</sequence>
<accession>A0ABN9VRB2</accession>
<reference evidence="1" key="1">
    <citation type="submission" date="2023-10" db="EMBL/GenBank/DDBJ databases">
        <authorList>
            <person name="Chen Y."/>
            <person name="Shah S."/>
            <person name="Dougan E. K."/>
            <person name="Thang M."/>
            <person name="Chan C."/>
        </authorList>
    </citation>
    <scope>NUCLEOTIDE SEQUENCE [LARGE SCALE GENOMIC DNA]</scope>
</reference>
<dbReference type="EMBL" id="CAUYUJ010017586">
    <property type="protein sequence ID" value="CAK0876015.1"/>
    <property type="molecule type" value="Genomic_DNA"/>
</dbReference>
<organism evidence="1 2">
    <name type="scientific">Prorocentrum cordatum</name>
    <dbReference type="NCBI Taxonomy" id="2364126"/>
    <lineage>
        <taxon>Eukaryota</taxon>
        <taxon>Sar</taxon>
        <taxon>Alveolata</taxon>
        <taxon>Dinophyceae</taxon>
        <taxon>Prorocentrales</taxon>
        <taxon>Prorocentraceae</taxon>
        <taxon>Prorocentrum</taxon>
    </lineage>
</organism>
<evidence type="ECO:0000313" key="2">
    <source>
        <dbReference type="Proteomes" id="UP001189429"/>
    </source>
</evidence>
<protein>
    <submittedName>
        <fullName evidence="1">Uncharacterized protein</fullName>
    </submittedName>
</protein>
<dbReference type="Proteomes" id="UP001189429">
    <property type="component" value="Unassembled WGS sequence"/>
</dbReference>